<gene>
    <name evidence="2" type="ORF">G5I_13688</name>
</gene>
<proteinExistence type="predicted"/>
<dbReference type="Proteomes" id="UP000007755">
    <property type="component" value="Unassembled WGS sequence"/>
</dbReference>
<accession>F4X5P9</accession>
<evidence type="ECO:0000313" key="2">
    <source>
        <dbReference type="EMBL" id="EGI58254.1"/>
    </source>
</evidence>
<name>F4X5P9_ACREC</name>
<evidence type="ECO:0000256" key="1">
    <source>
        <dbReference type="SAM" id="MobiDB-lite"/>
    </source>
</evidence>
<sequence length="183" mass="20658">MKAKTKIGIGMKSKKKTTTRKKTMKKRILPTAKRDGAIPFLCVTFPMLGALGSLIGGEASMAKAINDSKAARRQLEELQRHDRAMEQGRGLYLAPHKYGRGLYLSPYKRGQGVAAKKKKRQKDDKNALGYNYQRQLDVLVRLHHELFEVLEEMDFEINRDSDEEDDAGYISASASDLSEHETD</sequence>
<dbReference type="EMBL" id="GL888730">
    <property type="protein sequence ID" value="EGI58254.1"/>
    <property type="molecule type" value="Genomic_DNA"/>
</dbReference>
<organism evidence="3">
    <name type="scientific">Acromyrmex echinatior</name>
    <name type="common">Panamanian leafcutter ant</name>
    <name type="synonym">Acromyrmex octospinosus echinatior</name>
    <dbReference type="NCBI Taxonomy" id="103372"/>
    <lineage>
        <taxon>Eukaryota</taxon>
        <taxon>Metazoa</taxon>
        <taxon>Ecdysozoa</taxon>
        <taxon>Arthropoda</taxon>
        <taxon>Hexapoda</taxon>
        <taxon>Insecta</taxon>
        <taxon>Pterygota</taxon>
        <taxon>Neoptera</taxon>
        <taxon>Endopterygota</taxon>
        <taxon>Hymenoptera</taxon>
        <taxon>Apocrita</taxon>
        <taxon>Aculeata</taxon>
        <taxon>Formicoidea</taxon>
        <taxon>Formicidae</taxon>
        <taxon>Myrmicinae</taxon>
        <taxon>Acromyrmex</taxon>
    </lineage>
</organism>
<keyword evidence="3" id="KW-1185">Reference proteome</keyword>
<evidence type="ECO:0000313" key="3">
    <source>
        <dbReference type="Proteomes" id="UP000007755"/>
    </source>
</evidence>
<reference evidence="2" key="1">
    <citation type="submission" date="2011-02" db="EMBL/GenBank/DDBJ databases">
        <title>The genome of the leaf-cutting ant Acromyrmex echinatior suggests key adaptations to social evolution and fungus farming.</title>
        <authorList>
            <person name="Nygaard S."/>
            <person name="Zhang G."/>
        </authorList>
    </citation>
    <scope>NUCLEOTIDE SEQUENCE</scope>
</reference>
<dbReference type="AlphaFoldDB" id="F4X5P9"/>
<protein>
    <submittedName>
        <fullName evidence="2">Uncharacterized protein</fullName>
    </submittedName>
</protein>
<dbReference type="eggNOG" id="ENOG502TA0Z">
    <property type="taxonomic scope" value="Eukaryota"/>
</dbReference>
<dbReference type="InParanoid" id="F4X5P9"/>
<feature type="region of interest" description="Disordered" evidence="1">
    <location>
        <begin position="160"/>
        <end position="183"/>
    </location>
</feature>